<comment type="caution">
    <text evidence="1">The sequence shown here is derived from an EMBL/GenBank/DDBJ whole genome shotgun (WGS) entry which is preliminary data.</text>
</comment>
<organism evidence="1 2">
    <name type="scientific">Brachyspira innocens</name>
    <dbReference type="NCBI Taxonomy" id="13264"/>
    <lineage>
        <taxon>Bacteria</taxon>
        <taxon>Pseudomonadati</taxon>
        <taxon>Spirochaetota</taxon>
        <taxon>Spirochaetia</taxon>
        <taxon>Brachyspirales</taxon>
        <taxon>Brachyspiraceae</taxon>
        <taxon>Brachyspira</taxon>
    </lineage>
</organism>
<dbReference type="InterPro" id="IPR011990">
    <property type="entry name" value="TPR-like_helical_dom_sf"/>
</dbReference>
<gene>
    <name evidence="1" type="ORF">Q5M86_02790</name>
</gene>
<dbReference type="Proteomes" id="UP001175147">
    <property type="component" value="Unassembled WGS sequence"/>
</dbReference>
<evidence type="ECO:0008006" key="3">
    <source>
        <dbReference type="Google" id="ProtNLM"/>
    </source>
</evidence>
<dbReference type="Gene3D" id="1.25.40.10">
    <property type="entry name" value="Tetratricopeptide repeat domain"/>
    <property type="match status" value="3"/>
</dbReference>
<proteinExistence type="predicted"/>
<dbReference type="RefSeq" id="WP_304392234.1">
    <property type="nucleotide sequence ID" value="NZ_JAUPBM010000019.1"/>
</dbReference>
<dbReference type="SUPFAM" id="SSF48452">
    <property type="entry name" value="TPR-like"/>
    <property type="match status" value="2"/>
</dbReference>
<dbReference type="EMBL" id="JAUPBM010000019">
    <property type="protein sequence ID" value="MDO7019696.1"/>
    <property type="molecule type" value="Genomic_DNA"/>
</dbReference>
<accession>A0ABT8YVR4</accession>
<protein>
    <recommendedName>
        <fullName evidence="3">TPR domain-containing protein</fullName>
    </recommendedName>
</protein>
<evidence type="ECO:0000313" key="1">
    <source>
        <dbReference type="EMBL" id="MDO7019696.1"/>
    </source>
</evidence>
<sequence length="1017" mass="122978">MNCYNFIHNMKADAEFAFLKKFNFETFEDNTYFYYDYTDKVKNHNKGLNIKYNIAVLQKIIDSYIDECAYTGDNESFENVIGSLNAVMIKDSSNIYARNKAAFLYYTRYIYDSDDIYYDIAMENINKVLHYENDITYFILALLYQFKYLNTKDNEYFKNALYAYREVLKSNGNDINLSYDIYLLYKAKFQNIEKEKYFDIAAEAYTEILNIDNENIFALCDLAKLYRDKFILTKNSDYYLKAVNYYMEISYISRDINIMLNLGFLYTLMFKYSSDFNFYEEAASLYKQAEESKEHDIILYNLFGYLYTIKYCITKNKTDFELALNYYNNIDNNYKYYFMGHLYIICYDYTKDNLYFDASLSSFNHLDTDETDILNSLAYLYECKFKITKHKEDFDEAMYYYNRAIAIDRDYLYTYINRFELYRLAFYYFDDSNYFTLIINDYETLFNEGELNNDKMLSYYINYNIGVFYYNLYLDSLEDKNICSKYNLKDGFFNKALVFFESSKSFIAISDLYRLKYIDEHNDDRYFDLALSYVDKNVDLFRYDIHNLSQRAVIYYEKYRISKDIKYFESSLEYFDYAYDINKYDKTLYYNLALLYHYRITESRFEDYKEAEKNYLKAIELDSSYLKAIENLGFLYYIVYSVYNVDGIFNNSLSCFETVIFNDENSLIALEAIGDLYSIKIANNHFDNITRYNYILKSIEYYEKALFFGIGINTVYKKLESMYFILFNEYSDTAIIDDYFDKYNSLLSINRSLANKYLFILNNVMYDIHKNNKYLIKAGKCLSSLETDIFSIRLCIEFFRYLFYVTKNTRYALLTLFYLEYISGIERSNIDYYFEIGLLYYKVYLKTKNYEYIIHSFHCFSRVLDINSLYPECNYYKALILKHLYDKTLKIDYIENAFDNLNQSVKLGNIKAYSLIGDIYLIMYKKYKKDEEYLDKAINNYNLSLKNQYYGRNEYEVYFSLGLCYYLKYKEHKDIEEYYINSFEYYKKALNINNKSIKIKRFIKYLQIVKRLPPSSN</sequence>
<evidence type="ECO:0000313" key="2">
    <source>
        <dbReference type="Proteomes" id="UP001175147"/>
    </source>
</evidence>
<keyword evidence="2" id="KW-1185">Reference proteome</keyword>
<reference evidence="1" key="1">
    <citation type="submission" date="2023-07" db="EMBL/GenBank/DDBJ databases">
        <title>Mucosal microbiota of week-old chicken and adult hens.</title>
        <authorList>
            <person name="Volf J."/>
            <person name="Karasova D."/>
            <person name="Crhanova M."/>
            <person name="Faldynova M."/>
            <person name="Prikrylova H."/>
            <person name="Zeman M."/>
            <person name="Babak V."/>
            <person name="Rajova J."/>
            <person name="Rychlik I."/>
        </authorList>
    </citation>
    <scope>NUCLEOTIDE SEQUENCE</scope>
    <source>
        <strain evidence="1">ET902</strain>
    </source>
</reference>
<name>A0ABT8YVR4_9SPIR</name>